<gene>
    <name evidence="2" type="ORF">BLA29_005148</name>
</gene>
<proteinExistence type="predicted"/>
<keyword evidence="3" id="KW-1185">Reference proteome</keyword>
<reference evidence="2 3" key="1">
    <citation type="submission" date="2017-03" db="EMBL/GenBank/DDBJ databases">
        <title>Genome Survey of Euroglyphus maynei.</title>
        <authorList>
            <person name="Arlian L.G."/>
            <person name="Morgan M.S."/>
            <person name="Rider S.D."/>
        </authorList>
    </citation>
    <scope>NUCLEOTIDE SEQUENCE [LARGE SCALE GENOMIC DNA]</scope>
    <source>
        <strain evidence="2">Arlian Lab</strain>
        <tissue evidence="2">Whole body</tissue>
    </source>
</reference>
<dbReference type="EMBL" id="MUJZ01016894">
    <property type="protein sequence ID" value="OTF80716.1"/>
    <property type="molecule type" value="Genomic_DNA"/>
</dbReference>
<feature type="compositionally biased region" description="Basic and acidic residues" evidence="1">
    <location>
        <begin position="205"/>
        <end position="227"/>
    </location>
</feature>
<feature type="region of interest" description="Disordered" evidence="1">
    <location>
        <begin position="1"/>
        <end position="230"/>
    </location>
</feature>
<name>A0A1Y3BM90_EURMA</name>
<accession>A0A1Y3BM90</accession>
<organism evidence="2 3">
    <name type="scientific">Euroglyphus maynei</name>
    <name type="common">Mayne's house dust mite</name>
    <dbReference type="NCBI Taxonomy" id="6958"/>
    <lineage>
        <taxon>Eukaryota</taxon>
        <taxon>Metazoa</taxon>
        <taxon>Ecdysozoa</taxon>
        <taxon>Arthropoda</taxon>
        <taxon>Chelicerata</taxon>
        <taxon>Arachnida</taxon>
        <taxon>Acari</taxon>
        <taxon>Acariformes</taxon>
        <taxon>Sarcoptiformes</taxon>
        <taxon>Astigmata</taxon>
        <taxon>Psoroptidia</taxon>
        <taxon>Analgoidea</taxon>
        <taxon>Pyroglyphidae</taxon>
        <taxon>Pyroglyphinae</taxon>
        <taxon>Euroglyphus</taxon>
    </lineage>
</organism>
<dbReference type="AlphaFoldDB" id="A0A1Y3BM90"/>
<evidence type="ECO:0000256" key="1">
    <source>
        <dbReference type="SAM" id="MobiDB-lite"/>
    </source>
</evidence>
<evidence type="ECO:0000313" key="2">
    <source>
        <dbReference type="EMBL" id="OTF80716.1"/>
    </source>
</evidence>
<feature type="compositionally biased region" description="Basic and acidic residues" evidence="1">
    <location>
        <begin position="53"/>
        <end position="90"/>
    </location>
</feature>
<comment type="caution">
    <text evidence="2">The sequence shown here is derived from an EMBL/GenBank/DDBJ whole genome shotgun (WGS) entry which is preliminary data.</text>
</comment>
<dbReference type="Proteomes" id="UP000194236">
    <property type="component" value="Unassembled WGS sequence"/>
</dbReference>
<feature type="compositionally biased region" description="Polar residues" evidence="1">
    <location>
        <begin position="193"/>
        <end position="204"/>
    </location>
</feature>
<dbReference type="OrthoDB" id="10253254at2759"/>
<feature type="compositionally biased region" description="Basic and acidic residues" evidence="1">
    <location>
        <begin position="100"/>
        <end position="126"/>
    </location>
</feature>
<feature type="compositionally biased region" description="Polar residues" evidence="1">
    <location>
        <begin position="38"/>
        <end position="47"/>
    </location>
</feature>
<protein>
    <submittedName>
        <fullName evidence="2">Uncharacterized protein</fullName>
    </submittedName>
</protein>
<sequence length="362" mass="42201">MSFDTSNIHRLEGTKSNEPGGLYVPNKKSLKNPGAENLTYQKPQTSLLGLDKLAAKKREERERDDIDNERFGGEKSRHSDSRHYRSKRIETPTVLDGVSDEYRERKKARDERHREKYENEFTSKDFRRSHKESNNQLSKSWKSFDHLTQRRPTTPSRSAWDEDDDSGYGGSSRQDWERPSSSSRRHPSSASRVQSTPRFTPSHWTTDRRDPAKSIRAGDDNEKVEKSWEEDEDEIRRLDRVWYDDECDHNPFGDMPDDYTKEKEESLKKSKVVQRVSAQQRQINKDNEKWETNRLLLSGVVTKINDNNDDDENIEGRVHLMVHNIVPPFLDGRIVFTKQPEPVIPVKDPTSDFAILARKGMS</sequence>
<evidence type="ECO:0000313" key="3">
    <source>
        <dbReference type="Proteomes" id="UP000194236"/>
    </source>
</evidence>